<dbReference type="EMBL" id="BQNB010018881">
    <property type="protein sequence ID" value="GJT79247.1"/>
    <property type="molecule type" value="Genomic_DNA"/>
</dbReference>
<keyword evidence="1" id="KW-1133">Transmembrane helix</keyword>
<reference evidence="2" key="1">
    <citation type="journal article" date="2022" name="Int. J. Mol. Sci.">
        <title>Draft Genome of Tanacetum Coccineum: Genomic Comparison of Closely Related Tanacetum-Family Plants.</title>
        <authorList>
            <person name="Yamashiro T."/>
            <person name="Shiraishi A."/>
            <person name="Nakayama K."/>
            <person name="Satake H."/>
        </authorList>
    </citation>
    <scope>NUCLEOTIDE SEQUENCE</scope>
</reference>
<dbReference type="Proteomes" id="UP001151760">
    <property type="component" value="Unassembled WGS sequence"/>
</dbReference>
<evidence type="ECO:0000313" key="3">
    <source>
        <dbReference type="Proteomes" id="UP001151760"/>
    </source>
</evidence>
<feature type="transmembrane region" description="Helical" evidence="1">
    <location>
        <begin position="57"/>
        <end position="79"/>
    </location>
</feature>
<keyword evidence="1" id="KW-0812">Transmembrane</keyword>
<comment type="caution">
    <text evidence="2">The sequence shown here is derived from an EMBL/GenBank/DDBJ whole genome shotgun (WGS) entry which is preliminary data.</text>
</comment>
<organism evidence="2 3">
    <name type="scientific">Tanacetum coccineum</name>
    <dbReference type="NCBI Taxonomy" id="301880"/>
    <lineage>
        <taxon>Eukaryota</taxon>
        <taxon>Viridiplantae</taxon>
        <taxon>Streptophyta</taxon>
        <taxon>Embryophyta</taxon>
        <taxon>Tracheophyta</taxon>
        <taxon>Spermatophyta</taxon>
        <taxon>Magnoliopsida</taxon>
        <taxon>eudicotyledons</taxon>
        <taxon>Gunneridae</taxon>
        <taxon>Pentapetalae</taxon>
        <taxon>asterids</taxon>
        <taxon>campanulids</taxon>
        <taxon>Asterales</taxon>
        <taxon>Asteraceae</taxon>
        <taxon>Asteroideae</taxon>
        <taxon>Anthemideae</taxon>
        <taxon>Anthemidinae</taxon>
        <taxon>Tanacetum</taxon>
    </lineage>
</organism>
<keyword evidence="1" id="KW-0472">Membrane</keyword>
<sequence>MANLSRNGSDALTEVHNQDNLNCDLFNQSEQIMTSSEQSNDDLRLCKNLKKQDNSDSIWCITVMIAWKSLITCVFLMLVDGNACPLTRINTTNEVPSRKPVDLDSESPKPVVKLVYSRKPRKNKIAEFVSKTKVLQPMSADKKEPSKSWGSTNTNIPSTSLNECRLSKLSSEEPTSCKDNGFGSYQFGRGECYYLKGLLREGLGPHNLFSVGQSVIQIVKWLFVNTRAYSQYRMLLNLLRDLDGDNLYTLSIGNMMASYPICLLSKASKPSHWLWHRSSFLFELWFSITHLAKDMDLSTRSPNAQV</sequence>
<proteinExistence type="predicted"/>
<keyword evidence="3" id="KW-1185">Reference proteome</keyword>
<evidence type="ECO:0000256" key="1">
    <source>
        <dbReference type="SAM" id="Phobius"/>
    </source>
</evidence>
<accession>A0ABQ5GUB8</accession>
<gene>
    <name evidence="2" type="ORF">Tco_1053589</name>
</gene>
<name>A0ABQ5GUB8_9ASTR</name>
<evidence type="ECO:0000313" key="2">
    <source>
        <dbReference type="EMBL" id="GJT79247.1"/>
    </source>
</evidence>
<protein>
    <submittedName>
        <fullName evidence="2">Uncharacterized protein</fullName>
    </submittedName>
</protein>
<reference evidence="2" key="2">
    <citation type="submission" date="2022-01" db="EMBL/GenBank/DDBJ databases">
        <authorList>
            <person name="Yamashiro T."/>
            <person name="Shiraishi A."/>
            <person name="Satake H."/>
            <person name="Nakayama K."/>
        </authorList>
    </citation>
    <scope>NUCLEOTIDE SEQUENCE</scope>
</reference>